<evidence type="ECO:0000256" key="2">
    <source>
        <dbReference type="ARBA" id="ARBA00022840"/>
    </source>
</evidence>
<evidence type="ECO:0000313" key="3">
    <source>
        <dbReference type="EMBL" id="OMO66094.1"/>
    </source>
</evidence>
<dbReference type="PANTHER" id="PTHR24223">
    <property type="entry name" value="ATP-BINDING CASSETTE SUB-FAMILY C"/>
    <property type="match status" value="1"/>
</dbReference>
<dbReference type="PANTHER" id="PTHR24223:SF181">
    <property type="entry name" value="ABC TRANSPORTER C FAMILY MEMBER 3"/>
    <property type="match status" value="1"/>
</dbReference>
<keyword evidence="2" id="KW-0067">ATP-binding</keyword>
<reference evidence="4" key="1">
    <citation type="submission" date="2013-09" db="EMBL/GenBank/DDBJ databases">
        <title>Corchorus olitorius genome sequencing.</title>
        <authorList>
            <person name="Alam M."/>
            <person name="Haque M.S."/>
            <person name="Islam M.S."/>
            <person name="Emdad E.M."/>
            <person name="Islam M.M."/>
            <person name="Ahmed B."/>
            <person name="Halim A."/>
            <person name="Hossen Q.M.M."/>
            <person name="Hossain M.Z."/>
            <person name="Ahmed R."/>
            <person name="Khan M.M."/>
            <person name="Islam R."/>
            <person name="Rashid M.M."/>
            <person name="Khan S.A."/>
            <person name="Rahman M.S."/>
            <person name="Alam M."/>
            <person name="Yahiya A.S."/>
            <person name="Khan M.S."/>
            <person name="Azam M.S."/>
            <person name="Haque T."/>
            <person name="Lashkar M.Z.H."/>
            <person name="Akhand A.I."/>
            <person name="Morshed G."/>
            <person name="Roy S."/>
            <person name="Uddin K.S."/>
            <person name="Rabeya T."/>
            <person name="Hossain A.S."/>
            <person name="Chowdhury A."/>
            <person name="Snigdha A.R."/>
            <person name="Mortoza M.S."/>
            <person name="Matin S.A."/>
            <person name="Hoque S.M.E."/>
            <person name="Islam M.K."/>
            <person name="Roy D.K."/>
            <person name="Haider R."/>
            <person name="Moosa M.M."/>
            <person name="Elias S.M."/>
            <person name="Hasan A.M."/>
            <person name="Jahan S."/>
            <person name="Shafiuddin M."/>
            <person name="Mahmood N."/>
            <person name="Shommy N.S."/>
        </authorList>
    </citation>
    <scope>NUCLEOTIDE SEQUENCE [LARGE SCALE GENOMIC DNA]</scope>
    <source>
        <strain evidence="4">cv. O-4</strain>
    </source>
</reference>
<sequence length="144" mass="15715">MYCGGFLEELRVKEPLLNGDSGVSNGVELSSKKGSDSDTVIPYSNAGLFIFSSLTFSWVGPLIAARNKKSLDLEDVPQLDSSDSERGWGQGLFQNLEAGLSPMTSGKIQDNILFGEGEAMDKERYDRVLEACALKEDLEIRQSS</sequence>
<keyword evidence="1" id="KW-0547">Nucleotide-binding</keyword>
<keyword evidence="4" id="KW-1185">Reference proteome</keyword>
<dbReference type="EMBL" id="AWUE01020787">
    <property type="protein sequence ID" value="OMO66094.1"/>
    <property type="molecule type" value="Genomic_DNA"/>
</dbReference>
<dbReference type="GO" id="GO:0042626">
    <property type="term" value="F:ATPase-coupled transmembrane transporter activity"/>
    <property type="evidence" value="ECO:0007669"/>
    <property type="project" value="TreeGrafter"/>
</dbReference>
<dbReference type="STRING" id="93759.A0A1R3H6Y0"/>
<proteinExistence type="predicted"/>
<evidence type="ECO:0000313" key="4">
    <source>
        <dbReference type="Proteomes" id="UP000187203"/>
    </source>
</evidence>
<dbReference type="GO" id="GO:0005524">
    <property type="term" value="F:ATP binding"/>
    <property type="evidence" value="ECO:0007669"/>
    <property type="project" value="UniProtKB-KW"/>
</dbReference>
<comment type="caution">
    <text evidence="3">The sequence shown here is derived from an EMBL/GenBank/DDBJ whole genome shotgun (WGS) entry which is preliminary data.</text>
</comment>
<accession>A0A1R3H6Y0</accession>
<evidence type="ECO:0000256" key="1">
    <source>
        <dbReference type="ARBA" id="ARBA00022741"/>
    </source>
</evidence>
<gene>
    <name evidence="3" type="ORF">COLO4_30775</name>
</gene>
<dbReference type="OrthoDB" id="6500128at2759"/>
<name>A0A1R3H6Y0_9ROSI</name>
<dbReference type="AlphaFoldDB" id="A0A1R3H6Y0"/>
<dbReference type="GO" id="GO:0016020">
    <property type="term" value="C:membrane"/>
    <property type="evidence" value="ECO:0007669"/>
    <property type="project" value="TreeGrafter"/>
</dbReference>
<dbReference type="InterPro" id="IPR050173">
    <property type="entry name" value="ABC_transporter_C-like"/>
</dbReference>
<dbReference type="Proteomes" id="UP000187203">
    <property type="component" value="Unassembled WGS sequence"/>
</dbReference>
<protein>
    <submittedName>
        <fullName evidence="3">ABC transporter C family member 3-like protein</fullName>
    </submittedName>
</protein>
<organism evidence="3 4">
    <name type="scientific">Corchorus olitorius</name>
    <dbReference type="NCBI Taxonomy" id="93759"/>
    <lineage>
        <taxon>Eukaryota</taxon>
        <taxon>Viridiplantae</taxon>
        <taxon>Streptophyta</taxon>
        <taxon>Embryophyta</taxon>
        <taxon>Tracheophyta</taxon>
        <taxon>Spermatophyta</taxon>
        <taxon>Magnoliopsida</taxon>
        <taxon>eudicotyledons</taxon>
        <taxon>Gunneridae</taxon>
        <taxon>Pentapetalae</taxon>
        <taxon>rosids</taxon>
        <taxon>malvids</taxon>
        <taxon>Malvales</taxon>
        <taxon>Malvaceae</taxon>
        <taxon>Grewioideae</taxon>
        <taxon>Apeibeae</taxon>
        <taxon>Corchorus</taxon>
    </lineage>
</organism>